<proteinExistence type="predicted"/>
<dbReference type="GO" id="GO:0005634">
    <property type="term" value="C:nucleus"/>
    <property type="evidence" value="ECO:0007669"/>
    <property type="project" value="InterPro"/>
</dbReference>
<dbReference type="InterPro" id="IPR053729">
    <property type="entry name" value="MAD2L1BP_domain_sf"/>
</dbReference>
<dbReference type="InterPro" id="IPR009511">
    <property type="entry name" value="MAD1/Cdc20-bound-Mad2-bd"/>
</dbReference>
<dbReference type="STRING" id="43335.A0A4U5R702"/>
<dbReference type="EMBL" id="RCHU01000016">
    <property type="protein sequence ID" value="TKS18035.1"/>
    <property type="molecule type" value="Genomic_DNA"/>
</dbReference>
<accession>A0A4U5R702</accession>
<reference evidence="1" key="1">
    <citation type="submission" date="2018-10" db="EMBL/GenBank/DDBJ databases">
        <title>Population genomic analysis revealed the cold adaptation of white poplar.</title>
        <authorList>
            <person name="Liu Y.-J."/>
        </authorList>
    </citation>
    <scope>NUCLEOTIDE SEQUENCE [LARGE SCALE GENOMIC DNA]</scope>
    <source>
        <strain evidence="1">PAL-ZL1</strain>
    </source>
</reference>
<dbReference type="GO" id="GO:0007096">
    <property type="term" value="P:regulation of exit from mitosis"/>
    <property type="evidence" value="ECO:0007669"/>
    <property type="project" value="InterPro"/>
</dbReference>
<dbReference type="Gene3D" id="3.30.900.20">
    <property type="match status" value="1"/>
</dbReference>
<dbReference type="PANTHER" id="PTHR15681:SF1">
    <property type="entry name" value="MAD2L1-BINDING PROTEIN"/>
    <property type="match status" value="1"/>
</dbReference>
<comment type="caution">
    <text evidence="1">The sequence shown here is derived from an EMBL/GenBank/DDBJ whole genome shotgun (WGS) entry which is preliminary data.</text>
</comment>
<sequence>MGGEGSSSEMEFTEIETNTDSIDNSVVFHDISLEFDTLQTEYKELNERGEVWDQETGEIGETVGGLESVLQLIISEVFCFEEVILVLGANPIWPPHVYELCFLRGNVVAGDGGGSTKSKAARALILKGAGSSSYPGPTKLFLLVKAPASFNLPPFSSKTFVVRNEEGVGSIIQDHLVSMSPSSQGPHIQDPN</sequence>
<dbReference type="AlphaFoldDB" id="A0A4U5R702"/>
<organism evidence="1">
    <name type="scientific">Populus alba</name>
    <name type="common">White poplar</name>
    <dbReference type="NCBI Taxonomy" id="43335"/>
    <lineage>
        <taxon>Eukaryota</taxon>
        <taxon>Viridiplantae</taxon>
        <taxon>Streptophyta</taxon>
        <taxon>Embryophyta</taxon>
        <taxon>Tracheophyta</taxon>
        <taxon>Spermatophyta</taxon>
        <taxon>Magnoliopsida</taxon>
        <taxon>eudicotyledons</taxon>
        <taxon>Gunneridae</taxon>
        <taxon>Pentapetalae</taxon>
        <taxon>rosids</taxon>
        <taxon>fabids</taxon>
        <taxon>Malpighiales</taxon>
        <taxon>Salicaceae</taxon>
        <taxon>Saliceae</taxon>
        <taxon>Populus</taxon>
    </lineage>
</organism>
<evidence type="ECO:0000313" key="1">
    <source>
        <dbReference type="EMBL" id="TKS18035.1"/>
    </source>
</evidence>
<gene>
    <name evidence="1" type="ORF">D5086_0000008840</name>
</gene>
<dbReference type="PANTHER" id="PTHR15681">
    <property type="entry name" value="MAD2L1-BINDING PROTEIN"/>
    <property type="match status" value="1"/>
</dbReference>
<name>A0A4U5R702_POPAL</name>
<protein>
    <submittedName>
        <fullName evidence="1">Uncharacterized protein</fullName>
    </submittedName>
</protein>